<dbReference type="Gene3D" id="2.60.40.10">
    <property type="entry name" value="Immunoglobulins"/>
    <property type="match status" value="1"/>
</dbReference>
<protein>
    <recommendedName>
        <fullName evidence="4">Ig-like domain-containing protein</fullName>
    </recommendedName>
</protein>
<evidence type="ECO:0000313" key="5">
    <source>
        <dbReference type="Ensembl" id="ENSVURP00010000072.1"/>
    </source>
</evidence>
<dbReference type="InterPro" id="IPR007110">
    <property type="entry name" value="Ig-like_dom"/>
</dbReference>
<dbReference type="Ensembl" id="ENSVURT00010000082.1">
    <property type="protein sequence ID" value="ENSVURP00010000072.1"/>
    <property type="gene ID" value="ENSVURG00010000066.1"/>
</dbReference>
<dbReference type="OMA" id="TETCACW"/>
<evidence type="ECO:0000313" key="6">
    <source>
        <dbReference type="Proteomes" id="UP000314987"/>
    </source>
</evidence>
<keyword evidence="3" id="KW-1280">Immunoglobulin</keyword>
<dbReference type="GeneTree" id="ENSGT01050000244936"/>
<dbReference type="Pfam" id="PF07686">
    <property type="entry name" value="V-set"/>
    <property type="match status" value="1"/>
</dbReference>
<proteinExistence type="predicted"/>
<dbReference type="FunFam" id="2.60.40.10:FF:002198">
    <property type="entry name" value="Immunoglobulin heavy variable 5-2"/>
    <property type="match status" value="1"/>
</dbReference>
<organism evidence="5 6">
    <name type="scientific">Vombatus ursinus</name>
    <name type="common">Common wombat</name>
    <dbReference type="NCBI Taxonomy" id="29139"/>
    <lineage>
        <taxon>Eukaryota</taxon>
        <taxon>Metazoa</taxon>
        <taxon>Chordata</taxon>
        <taxon>Craniata</taxon>
        <taxon>Vertebrata</taxon>
        <taxon>Euteleostomi</taxon>
        <taxon>Mammalia</taxon>
        <taxon>Metatheria</taxon>
        <taxon>Diprotodontia</taxon>
        <taxon>Vombatidae</taxon>
        <taxon>Vombatus</taxon>
    </lineage>
</organism>
<keyword evidence="1" id="KW-0391">Immunity</keyword>
<dbReference type="PANTHER" id="PTHR23266">
    <property type="entry name" value="IMMUNOGLOBULIN HEAVY CHAIN"/>
    <property type="match status" value="1"/>
</dbReference>
<keyword evidence="6" id="KW-1185">Reference proteome</keyword>
<evidence type="ECO:0000256" key="1">
    <source>
        <dbReference type="ARBA" id="ARBA00022859"/>
    </source>
</evidence>
<reference evidence="5" key="3">
    <citation type="submission" date="2025-09" db="UniProtKB">
        <authorList>
            <consortium name="Ensembl"/>
        </authorList>
    </citation>
    <scope>IDENTIFICATION</scope>
</reference>
<dbReference type="GO" id="GO:0002250">
    <property type="term" value="P:adaptive immune response"/>
    <property type="evidence" value="ECO:0007669"/>
    <property type="project" value="UniProtKB-KW"/>
</dbReference>
<name>A0A4X2JSL1_VOMUR</name>
<dbReference type="SUPFAM" id="SSF48726">
    <property type="entry name" value="Immunoglobulin"/>
    <property type="match status" value="1"/>
</dbReference>
<dbReference type="InterPro" id="IPR013106">
    <property type="entry name" value="Ig_V-set"/>
</dbReference>
<dbReference type="GO" id="GO:0019814">
    <property type="term" value="C:immunoglobulin complex"/>
    <property type="evidence" value="ECO:0007669"/>
    <property type="project" value="UniProtKB-KW"/>
</dbReference>
<dbReference type="Proteomes" id="UP000314987">
    <property type="component" value="Unassembled WGS sequence"/>
</dbReference>
<sequence length="117" mass="13018">MQWLCVAGVQCDVQPGGSLRLSCKASGFTSSSYWMNWVHQAPGKGLEWIARISTGGSSIYYADSVEGQFTISRDDGNSMLYLQMNYLKIEDIAVYYCMRDTGSKRNKGTFSVASYHS</sequence>
<evidence type="ECO:0000256" key="3">
    <source>
        <dbReference type="ARBA" id="ARBA00043265"/>
    </source>
</evidence>
<dbReference type="SMART" id="SM00406">
    <property type="entry name" value="IGv"/>
    <property type="match status" value="1"/>
</dbReference>
<dbReference type="AlphaFoldDB" id="A0A4X2JSL1"/>
<reference evidence="6" key="1">
    <citation type="submission" date="2018-12" db="EMBL/GenBank/DDBJ databases">
        <authorList>
            <person name="Yazar S."/>
        </authorList>
    </citation>
    <scope>NUCLEOTIDE SEQUENCE [LARGE SCALE GENOMIC DNA]</scope>
</reference>
<dbReference type="PROSITE" id="PS50835">
    <property type="entry name" value="IG_LIKE"/>
    <property type="match status" value="1"/>
</dbReference>
<dbReference type="STRING" id="29139.ENSVURP00010000072"/>
<evidence type="ECO:0000259" key="4">
    <source>
        <dbReference type="PROSITE" id="PS50835"/>
    </source>
</evidence>
<reference evidence="5" key="2">
    <citation type="submission" date="2025-08" db="UniProtKB">
        <authorList>
            <consortium name="Ensembl"/>
        </authorList>
    </citation>
    <scope>IDENTIFICATION</scope>
</reference>
<accession>A0A4X2JSL1</accession>
<dbReference type="InterPro" id="IPR013783">
    <property type="entry name" value="Ig-like_fold"/>
</dbReference>
<keyword evidence="2" id="KW-1064">Adaptive immunity</keyword>
<dbReference type="InterPro" id="IPR050199">
    <property type="entry name" value="IgHV"/>
</dbReference>
<dbReference type="GO" id="GO:0005576">
    <property type="term" value="C:extracellular region"/>
    <property type="evidence" value="ECO:0007669"/>
    <property type="project" value="UniProtKB-ARBA"/>
</dbReference>
<dbReference type="InterPro" id="IPR036179">
    <property type="entry name" value="Ig-like_dom_sf"/>
</dbReference>
<evidence type="ECO:0000256" key="2">
    <source>
        <dbReference type="ARBA" id="ARBA00023130"/>
    </source>
</evidence>
<feature type="domain" description="Ig-like" evidence="4">
    <location>
        <begin position="1"/>
        <end position="113"/>
    </location>
</feature>